<feature type="transmembrane region" description="Helical" evidence="8">
    <location>
        <begin position="136"/>
        <end position="158"/>
    </location>
</feature>
<keyword evidence="11" id="KW-1185">Reference proteome</keyword>
<evidence type="ECO:0000313" key="11">
    <source>
        <dbReference type="Proteomes" id="UP000639396"/>
    </source>
</evidence>
<comment type="caution">
    <text evidence="10">The sequence shown here is derived from an EMBL/GenBank/DDBJ whole genome shotgun (WGS) entry which is preliminary data.</text>
</comment>
<feature type="domain" description="Major facilitator superfamily (MFS) profile" evidence="9">
    <location>
        <begin position="6"/>
        <end position="407"/>
    </location>
</feature>
<dbReference type="Pfam" id="PF07690">
    <property type="entry name" value="MFS_1"/>
    <property type="match status" value="1"/>
</dbReference>
<proteinExistence type="predicted"/>
<name>A0A927C8Z7_9BACL</name>
<dbReference type="PROSITE" id="PS50850">
    <property type="entry name" value="MFS"/>
    <property type="match status" value="1"/>
</dbReference>
<evidence type="ECO:0000259" key="9">
    <source>
        <dbReference type="PROSITE" id="PS50850"/>
    </source>
</evidence>
<evidence type="ECO:0000313" key="10">
    <source>
        <dbReference type="EMBL" id="MBD2863064.1"/>
    </source>
</evidence>
<dbReference type="InterPro" id="IPR020846">
    <property type="entry name" value="MFS_dom"/>
</dbReference>
<dbReference type="GO" id="GO:0005886">
    <property type="term" value="C:plasma membrane"/>
    <property type="evidence" value="ECO:0007669"/>
    <property type="project" value="UniProtKB-SubCell"/>
</dbReference>
<keyword evidence="6 8" id="KW-0472">Membrane</keyword>
<organism evidence="10 11">
    <name type="scientific">Paenibacillus oceani</name>
    <dbReference type="NCBI Taxonomy" id="2772510"/>
    <lineage>
        <taxon>Bacteria</taxon>
        <taxon>Bacillati</taxon>
        <taxon>Bacillota</taxon>
        <taxon>Bacilli</taxon>
        <taxon>Bacillales</taxon>
        <taxon>Paenibacillaceae</taxon>
        <taxon>Paenibacillus</taxon>
    </lineage>
</organism>
<dbReference type="InterPro" id="IPR011701">
    <property type="entry name" value="MFS"/>
</dbReference>
<feature type="transmembrane region" description="Helical" evidence="8">
    <location>
        <begin position="99"/>
        <end position="124"/>
    </location>
</feature>
<dbReference type="EMBL" id="JACXJA010000016">
    <property type="protein sequence ID" value="MBD2863064.1"/>
    <property type="molecule type" value="Genomic_DNA"/>
</dbReference>
<dbReference type="Gene3D" id="1.20.1250.20">
    <property type="entry name" value="MFS general substrate transporter like domains"/>
    <property type="match status" value="1"/>
</dbReference>
<comment type="subcellular location">
    <subcellularLocation>
        <location evidence="1">Cell membrane</location>
        <topology evidence="1">Multi-pass membrane protein</topology>
    </subcellularLocation>
</comment>
<feature type="transmembrane region" description="Helical" evidence="8">
    <location>
        <begin position="229"/>
        <end position="254"/>
    </location>
</feature>
<keyword evidence="5 8" id="KW-1133">Transmembrane helix</keyword>
<evidence type="ECO:0000256" key="4">
    <source>
        <dbReference type="ARBA" id="ARBA00022692"/>
    </source>
</evidence>
<keyword evidence="3" id="KW-1003">Cell membrane</keyword>
<evidence type="ECO:0000256" key="2">
    <source>
        <dbReference type="ARBA" id="ARBA00022448"/>
    </source>
</evidence>
<evidence type="ECO:0000256" key="5">
    <source>
        <dbReference type="ARBA" id="ARBA00022989"/>
    </source>
</evidence>
<dbReference type="CDD" id="cd06173">
    <property type="entry name" value="MFS_MefA_like"/>
    <property type="match status" value="1"/>
</dbReference>
<dbReference type="GO" id="GO:0022857">
    <property type="term" value="F:transmembrane transporter activity"/>
    <property type="evidence" value="ECO:0007669"/>
    <property type="project" value="InterPro"/>
</dbReference>
<feature type="transmembrane region" description="Helical" evidence="8">
    <location>
        <begin position="266"/>
        <end position="283"/>
    </location>
</feature>
<evidence type="ECO:0000256" key="3">
    <source>
        <dbReference type="ARBA" id="ARBA00022475"/>
    </source>
</evidence>
<evidence type="ECO:0000256" key="1">
    <source>
        <dbReference type="ARBA" id="ARBA00004651"/>
    </source>
</evidence>
<sequence length="418" mass="45716">MWRNRNVWIVLVGEFIAGLGLWMSIIANLEFMQQKVPSDFLKSLILFSGLLAGVLFAPLAGRIIDTNPKKTVLLLSGAGRLVAVGFMFVALYFDSVWWMVLFAVTLQISAAFYFPALQSVIPLIVREKDLLALNGVHMNAGTMARILGTTLAGIMLTLMSLQGLYIVSFVAYAALLLTTWFLNVPENGKQQARTNREAASSVPPAETGTDAAGNGGFKSLMPVLHRQPVIVAVLLLSVVPTLFIGAFNLMVINISELQQSAQIKGLLYAAEGVSFILAGFLVKKVADRGKPLNRLFLFAAVVAVAQCLLYFADSPVWSLVSFALFGLAAGCFFPVASTIFQKQMPKPYHGRFFSFRAMLDRVMFQVILLSTGLLLDTIGLQRMVLVYGGLSFVLVALFAWRESRAPRRDGDDKAGEFV</sequence>
<dbReference type="RefSeq" id="WP_190928526.1">
    <property type="nucleotide sequence ID" value="NZ_JACXJA010000016.1"/>
</dbReference>
<feature type="transmembrane region" description="Helical" evidence="8">
    <location>
        <begin position="40"/>
        <end position="60"/>
    </location>
</feature>
<feature type="transmembrane region" description="Helical" evidence="8">
    <location>
        <begin position="72"/>
        <end position="93"/>
    </location>
</feature>
<evidence type="ECO:0000256" key="8">
    <source>
        <dbReference type="SAM" id="Phobius"/>
    </source>
</evidence>
<dbReference type="InterPro" id="IPR036259">
    <property type="entry name" value="MFS_trans_sf"/>
</dbReference>
<feature type="transmembrane region" description="Helical" evidence="8">
    <location>
        <begin position="361"/>
        <end position="378"/>
    </location>
</feature>
<feature type="transmembrane region" description="Helical" evidence="8">
    <location>
        <begin position="7"/>
        <end position="28"/>
    </location>
</feature>
<dbReference type="SUPFAM" id="SSF103473">
    <property type="entry name" value="MFS general substrate transporter"/>
    <property type="match status" value="1"/>
</dbReference>
<evidence type="ECO:0000256" key="7">
    <source>
        <dbReference type="SAM" id="MobiDB-lite"/>
    </source>
</evidence>
<feature type="transmembrane region" description="Helical" evidence="8">
    <location>
        <begin position="318"/>
        <end position="340"/>
    </location>
</feature>
<dbReference type="PANTHER" id="PTHR43266">
    <property type="entry name" value="MACROLIDE-EFFLUX PROTEIN"/>
    <property type="match status" value="1"/>
</dbReference>
<feature type="transmembrane region" description="Helical" evidence="8">
    <location>
        <begin position="295"/>
        <end position="312"/>
    </location>
</feature>
<feature type="transmembrane region" description="Helical" evidence="8">
    <location>
        <begin position="164"/>
        <end position="184"/>
    </location>
</feature>
<feature type="transmembrane region" description="Helical" evidence="8">
    <location>
        <begin position="384"/>
        <end position="400"/>
    </location>
</feature>
<dbReference type="AlphaFoldDB" id="A0A927C8Z7"/>
<dbReference type="PANTHER" id="PTHR43266:SF7">
    <property type="entry name" value="TRANSPORTER, PUTATIVE-RELATED"/>
    <property type="match status" value="1"/>
</dbReference>
<accession>A0A927C8Z7</accession>
<gene>
    <name evidence="10" type="ORF">IDH45_13810</name>
</gene>
<keyword evidence="2" id="KW-0813">Transport</keyword>
<keyword evidence="4 8" id="KW-0812">Transmembrane</keyword>
<feature type="region of interest" description="Disordered" evidence="7">
    <location>
        <begin position="192"/>
        <end position="211"/>
    </location>
</feature>
<reference evidence="10" key="1">
    <citation type="submission" date="2020-09" db="EMBL/GenBank/DDBJ databases">
        <title>A novel bacterium of genus Paenibacillus, isolated from South China Sea.</title>
        <authorList>
            <person name="Huang H."/>
            <person name="Mo K."/>
            <person name="Hu Y."/>
        </authorList>
    </citation>
    <scope>NUCLEOTIDE SEQUENCE</scope>
    <source>
        <strain evidence="10">IB182363</strain>
    </source>
</reference>
<protein>
    <submittedName>
        <fullName evidence="10">MFS transporter</fullName>
    </submittedName>
</protein>
<dbReference type="Proteomes" id="UP000639396">
    <property type="component" value="Unassembled WGS sequence"/>
</dbReference>
<evidence type="ECO:0000256" key="6">
    <source>
        <dbReference type="ARBA" id="ARBA00023136"/>
    </source>
</evidence>